<dbReference type="PRINTS" id="PR00019">
    <property type="entry name" value="LEURICHRPT"/>
</dbReference>
<evidence type="ECO:0000256" key="3">
    <source>
        <dbReference type="ARBA" id="ARBA00022737"/>
    </source>
</evidence>
<keyword evidence="7" id="KW-0472">Membrane</keyword>
<feature type="compositionally biased region" description="Polar residues" evidence="6">
    <location>
        <begin position="71"/>
        <end position="93"/>
    </location>
</feature>
<dbReference type="PROSITE" id="PS51450">
    <property type="entry name" value="LRR"/>
    <property type="match status" value="4"/>
</dbReference>
<dbReference type="InterPro" id="IPR001611">
    <property type="entry name" value="Leu-rich_rpt"/>
</dbReference>
<feature type="region of interest" description="Disordered" evidence="6">
    <location>
        <begin position="60"/>
        <end position="93"/>
    </location>
</feature>
<dbReference type="SMART" id="SM00013">
    <property type="entry name" value="LRRNT"/>
    <property type="match status" value="1"/>
</dbReference>
<evidence type="ECO:0000256" key="7">
    <source>
        <dbReference type="SAM" id="Phobius"/>
    </source>
</evidence>
<keyword evidence="11" id="KW-1185">Reference proteome</keyword>
<sequence length="962" mass="105966">MATQDVSFIISLLVFFCLCSSSYCQTTAVPEQSTLVQQQLTDGIVSTSIPEKIVVTSAVQATERQRRDTAAEQQSSSSAGVGHQSTTPKTMTESPITCPSICICNTVGANVEVDCSDRGLQTVPPDIPESTTVLSLNKNNLNILYDNAFSSLPNLEILHLSQSQIEYLPAGTFNGLTKLRNLDLSGNNIDSINSLFVGLSQLQNLDLSVNNIRSIPNTAFSQLSSLKVLDMSRNKLSTIIPGTFIGTVILQELYLSSNNISSLSSFMFDNLSNLRELDIDLNPVTSLPQFVFQHLTSLQQLYLNSLQLSTISDDAFQGLTSLQRLSLSSNRLDSLSIASLSPLSNLTDLLLSANPWKCDCKMKQLYDWLTDSTINFYPMNILCLSPPHVAGQVIQIVKTSSFACEPFITQPPRDTLIVEFNTVEFTCSVLGDPQPDIHWETPLGEFSEQLTEGRVHVSSVTGSSMLTLDNIQIGDAGIYACIANNSRGEDTKQAVLTVQSAAPQTVKPVTTKAVVQSTPAPGHCIPPDLQFHKLLVTENSIKVKWVPDYSRVVGGYTIKVTKFGDISTVFSEVFNASTTMYNILGLESLTQYVICLTPELHGCNDVTIYDNCVHVTTYGEIPHPCVHVPISVAVDEITNSSIHMKWSSTNIDDAVGYIIQLNKFGIDVPDKLKAANLSVNSYNLLDLTSGTKYIVCVTVHMGTCPSITTVDECKQVTTRGELPVDDGQAKIDALKKRHVFEIIGVFFATAIGTLLILASIFVIWWRYKKPPSLKKYEFHKEIKNHRSDDNDDGPIQLTAEITSDLSEGASASYFPSDGGYVNQASFIDAGDEISPYPAVQKKPKTKPRSKKRRPEPVGKEDQQHIQDQPPTYANEHVVEVYTPKHQENTDSKEMKEPEENVTHYDKQNLKMDTLDNAKSRKFEQKRGNEEMLKNKKNRRSTDDAVLNGDAAGITSDIDVTVL</sequence>
<dbReference type="PANTHER" id="PTHR45842">
    <property type="entry name" value="SYNAPTIC ADHESION-LIKE MOLECULE SALM"/>
    <property type="match status" value="1"/>
</dbReference>
<feature type="domain" description="Fibronectin type-III" evidence="10">
    <location>
        <begin position="525"/>
        <end position="620"/>
    </location>
</feature>
<feature type="compositionally biased region" description="Basic and acidic residues" evidence="6">
    <location>
        <begin position="876"/>
        <end position="933"/>
    </location>
</feature>
<dbReference type="RefSeq" id="XP_002740280.1">
    <property type="nucleotide sequence ID" value="XM_002740234.2"/>
</dbReference>
<dbReference type="Proteomes" id="UP000694865">
    <property type="component" value="Unplaced"/>
</dbReference>
<dbReference type="SUPFAM" id="SSF52058">
    <property type="entry name" value="L domain-like"/>
    <property type="match status" value="1"/>
</dbReference>
<dbReference type="Gene3D" id="3.80.10.10">
    <property type="entry name" value="Ribonuclease Inhibitor"/>
    <property type="match status" value="2"/>
</dbReference>
<dbReference type="InterPro" id="IPR036179">
    <property type="entry name" value="Ig-like_dom_sf"/>
</dbReference>
<dbReference type="Gene3D" id="2.60.40.10">
    <property type="entry name" value="Immunoglobulins"/>
    <property type="match status" value="3"/>
</dbReference>
<feature type="chain" id="PRO_5045021232" evidence="8">
    <location>
        <begin position="25"/>
        <end position="962"/>
    </location>
</feature>
<dbReference type="InterPro" id="IPR013098">
    <property type="entry name" value="Ig_I-set"/>
</dbReference>
<feature type="signal peptide" evidence="8">
    <location>
        <begin position="1"/>
        <end position="24"/>
    </location>
</feature>
<gene>
    <name evidence="12 13" type="primary">LOC100378039</name>
</gene>
<dbReference type="SMART" id="SM00082">
    <property type="entry name" value="LRRCT"/>
    <property type="match status" value="1"/>
</dbReference>
<dbReference type="InterPro" id="IPR003591">
    <property type="entry name" value="Leu-rich_rpt_typical-subtyp"/>
</dbReference>
<feature type="compositionally biased region" description="Basic residues" evidence="6">
    <location>
        <begin position="841"/>
        <end position="853"/>
    </location>
</feature>
<evidence type="ECO:0000256" key="6">
    <source>
        <dbReference type="SAM" id="MobiDB-lite"/>
    </source>
</evidence>
<proteinExistence type="predicted"/>
<keyword evidence="4" id="KW-1015">Disulfide bond</keyword>
<dbReference type="Pfam" id="PF07679">
    <property type="entry name" value="I-set"/>
    <property type="match status" value="1"/>
</dbReference>
<dbReference type="SUPFAM" id="SSF49265">
    <property type="entry name" value="Fibronectin type III"/>
    <property type="match status" value="2"/>
</dbReference>
<dbReference type="Pfam" id="PF13855">
    <property type="entry name" value="LRR_8"/>
    <property type="match status" value="3"/>
</dbReference>
<dbReference type="SMART" id="SM00408">
    <property type="entry name" value="IGc2"/>
    <property type="match status" value="1"/>
</dbReference>
<protein>
    <submittedName>
        <fullName evidence="12">Uncharacterized protein LOC100378039 isoform X1</fullName>
    </submittedName>
    <submittedName>
        <fullName evidence="13">Uncharacterized protein LOC100378039 isoform X2</fullName>
    </submittedName>
</protein>
<evidence type="ECO:0000256" key="4">
    <source>
        <dbReference type="ARBA" id="ARBA00023157"/>
    </source>
</evidence>
<evidence type="ECO:0000313" key="13">
    <source>
        <dbReference type="RefSeq" id="XP_006823481.1"/>
    </source>
</evidence>
<dbReference type="SMART" id="SM00409">
    <property type="entry name" value="IG"/>
    <property type="match status" value="1"/>
</dbReference>
<dbReference type="SMART" id="SM00060">
    <property type="entry name" value="FN3"/>
    <property type="match status" value="2"/>
</dbReference>
<dbReference type="PROSITE" id="PS50835">
    <property type="entry name" value="IG_LIKE"/>
    <property type="match status" value="1"/>
</dbReference>
<dbReference type="PANTHER" id="PTHR45842:SF12">
    <property type="entry name" value="KEKKON 5, ISOFORM A"/>
    <property type="match status" value="1"/>
</dbReference>
<evidence type="ECO:0000256" key="1">
    <source>
        <dbReference type="ARBA" id="ARBA00022614"/>
    </source>
</evidence>
<feature type="region of interest" description="Disordered" evidence="6">
    <location>
        <begin position="832"/>
        <end position="962"/>
    </location>
</feature>
<keyword evidence="2 8" id="KW-0732">Signal</keyword>
<evidence type="ECO:0000259" key="9">
    <source>
        <dbReference type="PROSITE" id="PS50835"/>
    </source>
</evidence>
<dbReference type="RefSeq" id="XP_006823481.1">
    <property type="nucleotide sequence ID" value="XM_006823418.1"/>
</dbReference>
<organism evidence="11 13">
    <name type="scientific">Saccoglossus kowalevskii</name>
    <name type="common">Acorn worm</name>
    <dbReference type="NCBI Taxonomy" id="10224"/>
    <lineage>
        <taxon>Eukaryota</taxon>
        <taxon>Metazoa</taxon>
        <taxon>Hemichordata</taxon>
        <taxon>Enteropneusta</taxon>
        <taxon>Harrimaniidae</taxon>
        <taxon>Saccoglossus</taxon>
    </lineage>
</organism>
<dbReference type="InterPro" id="IPR003961">
    <property type="entry name" value="FN3_dom"/>
</dbReference>
<dbReference type="InterPro" id="IPR036116">
    <property type="entry name" value="FN3_sf"/>
</dbReference>
<evidence type="ECO:0000256" key="8">
    <source>
        <dbReference type="SAM" id="SignalP"/>
    </source>
</evidence>
<keyword evidence="5" id="KW-0325">Glycoprotein</keyword>
<evidence type="ECO:0000256" key="2">
    <source>
        <dbReference type="ARBA" id="ARBA00022729"/>
    </source>
</evidence>
<dbReference type="CDD" id="cd00063">
    <property type="entry name" value="FN3"/>
    <property type="match status" value="2"/>
</dbReference>
<dbReference type="SMART" id="SM00369">
    <property type="entry name" value="LRR_TYP"/>
    <property type="match status" value="8"/>
</dbReference>
<dbReference type="InterPro" id="IPR007110">
    <property type="entry name" value="Ig-like_dom"/>
</dbReference>
<dbReference type="PROSITE" id="PS50853">
    <property type="entry name" value="FN3"/>
    <property type="match status" value="2"/>
</dbReference>
<dbReference type="InterPro" id="IPR003599">
    <property type="entry name" value="Ig_sub"/>
</dbReference>
<evidence type="ECO:0000259" key="10">
    <source>
        <dbReference type="PROSITE" id="PS50853"/>
    </source>
</evidence>
<dbReference type="InterPro" id="IPR013783">
    <property type="entry name" value="Ig-like_fold"/>
</dbReference>
<dbReference type="SUPFAM" id="SSF48726">
    <property type="entry name" value="Immunoglobulin"/>
    <property type="match status" value="1"/>
</dbReference>
<evidence type="ECO:0000256" key="5">
    <source>
        <dbReference type="ARBA" id="ARBA00023180"/>
    </source>
</evidence>
<name>A0ABM0MTZ0_SACKO</name>
<dbReference type="InterPro" id="IPR000372">
    <property type="entry name" value="LRRNT"/>
</dbReference>
<feature type="compositionally biased region" description="Basic and acidic residues" evidence="6">
    <location>
        <begin position="854"/>
        <end position="864"/>
    </location>
</feature>
<dbReference type="SMART" id="SM00365">
    <property type="entry name" value="LRR_SD22"/>
    <property type="match status" value="6"/>
</dbReference>
<dbReference type="InterPro" id="IPR050467">
    <property type="entry name" value="LRFN"/>
</dbReference>
<keyword evidence="7" id="KW-0812">Transmembrane</keyword>
<dbReference type="InterPro" id="IPR000483">
    <property type="entry name" value="Cys-rich_flank_reg_C"/>
</dbReference>
<dbReference type="InterPro" id="IPR032675">
    <property type="entry name" value="LRR_dom_sf"/>
</dbReference>
<feature type="domain" description="Fibronectin type-III" evidence="10">
    <location>
        <begin position="628"/>
        <end position="721"/>
    </location>
</feature>
<evidence type="ECO:0000313" key="12">
    <source>
        <dbReference type="RefSeq" id="XP_002740280.1"/>
    </source>
</evidence>
<dbReference type="GeneID" id="100378039"/>
<feature type="domain" description="Ig-like" evidence="9">
    <location>
        <begin position="406"/>
        <end position="497"/>
    </location>
</feature>
<feature type="transmembrane region" description="Helical" evidence="7">
    <location>
        <begin position="742"/>
        <end position="765"/>
    </location>
</feature>
<keyword evidence="7" id="KW-1133">Transmembrane helix</keyword>
<evidence type="ECO:0000313" key="11">
    <source>
        <dbReference type="Proteomes" id="UP000694865"/>
    </source>
</evidence>
<dbReference type="Pfam" id="PF01462">
    <property type="entry name" value="LRRNT"/>
    <property type="match status" value="1"/>
</dbReference>
<keyword evidence="3" id="KW-0677">Repeat</keyword>
<dbReference type="InterPro" id="IPR003598">
    <property type="entry name" value="Ig_sub2"/>
</dbReference>
<reference evidence="12 13" key="1">
    <citation type="submission" date="2025-05" db="UniProtKB">
        <authorList>
            <consortium name="RefSeq"/>
        </authorList>
    </citation>
    <scope>IDENTIFICATION</scope>
    <source>
        <tissue evidence="12 13">Testes</tissue>
    </source>
</reference>
<accession>A0ABM0MTZ0</accession>
<keyword evidence="1" id="KW-0433">Leucine-rich repeat</keyword>